<dbReference type="GeneID" id="93529748"/>
<protein>
    <submittedName>
        <fullName evidence="1">DUF4270 domain-containing protein</fullName>
    </submittedName>
</protein>
<dbReference type="AlphaFoldDB" id="A0A9Q6ZCL2"/>
<organism evidence="1 2">
    <name type="scientific">Myroides odoratus</name>
    <name type="common">Flavobacterium odoratum</name>
    <dbReference type="NCBI Taxonomy" id="256"/>
    <lineage>
        <taxon>Bacteria</taxon>
        <taxon>Pseudomonadati</taxon>
        <taxon>Bacteroidota</taxon>
        <taxon>Flavobacteriia</taxon>
        <taxon>Flavobacteriales</taxon>
        <taxon>Flavobacteriaceae</taxon>
        <taxon>Myroides</taxon>
    </lineage>
</organism>
<evidence type="ECO:0000313" key="2">
    <source>
        <dbReference type="Proteomes" id="UP000596202"/>
    </source>
</evidence>
<sequence>MASLQSCDKDFSEVGGDIIGDNNLNIDTYQVQNITAYTQPYGALSTKNLPNIPFGSIDNGEFGRTNSSFVTQVLSSSTSFDLMKSHAVIDSVYVYIPYYAQYDKVEDEITYYKLLNVTGDGSFNLEVYENGYYLNNVNPGTGKDLEYFSDATAQFEQFKKPTLLNNSNDTNQNTDFSFTKRNIIIYKRDDKGNIIYDEKTNKPTEQERLAPGVWLDLNKDYFKKFVDNTDLFKDQSQFKDHFRGLYFKATGNSSTGALGLLNMAQGKMVIKYHQEIEETNNEGEKIKKTQRLSITLPFTKDAAGDSSASFDSHINVSLTTNEGNTHTQEGDKINGDPFLYIKGSEGNVAVIDLFSANGFEELKALKEKEYLINDAILTVHVDQAAMNKSQIPQRLYLYNYDNGTPISDFLNDNSANADYSKLVYGGLYQTANEETKVKGNFYKFRITEYIRALLKNKELKSPKLAIAATYNYNDALLNTVTKGINSKLKTEIPNTPENVTYVPTLSAVYPMGTVVYGTNTSSDKKMTLQIFYTKTKN</sequence>
<gene>
    <name evidence="1" type="ORF">I6I88_18830</name>
</gene>
<dbReference type="RefSeq" id="WP_006264853.1">
    <property type="nucleotide sequence ID" value="NZ_CP068108.1"/>
</dbReference>
<name>A0A9Q6ZCL2_MYROD</name>
<dbReference type="InterPro" id="IPR025366">
    <property type="entry name" value="DUF4270"/>
</dbReference>
<evidence type="ECO:0000313" key="1">
    <source>
        <dbReference type="EMBL" id="QQU00186.1"/>
    </source>
</evidence>
<dbReference type="EMBL" id="CP068108">
    <property type="protein sequence ID" value="QQU00186.1"/>
    <property type="molecule type" value="Genomic_DNA"/>
</dbReference>
<dbReference type="Pfam" id="PF14092">
    <property type="entry name" value="DUF4270"/>
    <property type="match status" value="1"/>
</dbReference>
<reference evidence="1 2" key="1">
    <citation type="submission" date="2021-01" db="EMBL/GenBank/DDBJ databases">
        <title>FDA dAtabase for Regulatory Grade micrObial Sequences (FDA-ARGOS): Supporting development and validation of Infectious Disease Dx tests.</title>
        <authorList>
            <person name="Sproer C."/>
            <person name="Gronow S."/>
            <person name="Severitt S."/>
            <person name="Schroder I."/>
            <person name="Tallon L."/>
            <person name="Sadzewicz L."/>
            <person name="Zhao X."/>
            <person name="Boylan J."/>
            <person name="Ott S."/>
            <person name="Bowen H."/>
            <person name="Vavikolanu K."/>
            <person name="Mehta A."/>
            <person name="Aluvathingal J."/>
            <person name="Nadendla S."/>
            <person name="Lowell S."/>
            <person name="Myers T."/>
            <person name="Yan Y."/>
            <person name="Sichtig H."/>
        </authorList>
    </citation>
    <scope>NUCLEOTIDE SEQUENCE [LARGE SCALE GENOMIC DNA]</scope>
    <source>
        <strain evidence="1 2">FDAARGOS_1131</strain>
    </source>
</reference>
<dbReference type="Proteomes" id="UP000596202">
    <property type="component" value="Chromosome"/>
</dbReference>
<accession>A0A9Q6ZCL2</accession>
<proteinExistence type="predicted"/>